<comment type="caution">
    <text evidence="2">The sequence shown here is derived from an EMBL/GenBank/DDBJ whole genome shotgun (WGS) entry which is preliminary data.</text>
</comment>
<proteinExistence type="predicted"/>
<sequence>MANIPVEHKSGTPWWLWLLGLLLLLALIFFLINAFDDDEEAVAVVDPVETVDPVVTPPVTEVALDLANVYVTRVPGDRTFFVAPSESETGNETLVILDEEPSSAPGIEGQVDINEGQYVDLSAGRMEPLGDMNLAGLGLSDSEASMMNPATEIVRIDGTNVQILEAPMGVDNVEVGT</sequence>
<keyword evidence="3" id="KW-1185">Reference proteome</keyword>
<gene>
    <name evidence="2" type="ORF">RM540_10880</name>
</gene>
<dbReference type="EMBL" id="JAVRHT010000024">
    <property type="protein sequence ID" value="MDT0632250.1"/>
    <property type="molecule type" value="Genomic_DNA"/>
</dbReference>
<evidence type="ECO:0000256" key="1">
    <source>
        <dbReference type="SAM" id="Phobius"/>
    </source>
</evidence>
<keyword evidence="1" id="KW-1133">Transmembrane helix</keyword>
<name>A0ABU3BSI1_9BACT</name>
<evidence type="ECO:0000313" key="2">
    <source>
        <dbReference type="EMBL" id="MDT0632250.1"/>
    </source>
</evidence>
<evidence type="ECO:0000313" key="3">
    <source>
        <dbReference type="Proteomes" id="UP001267426"/>
    </source>
</evidence>
<reference evidence="2 3" key="1">
    <citation type="submission" date="2023-09" db="EMBL/GenBank/DDBJ databases">
        <authorList>
            <person name="Rey-Velasco X."/>
        </authorList>
    </citation>
    <scope>NUCLEOTIDE SEQUENCE [LARGE SCALE GENOMIC DNA]</scope>
    <source>
        <strain evidence="2 3">F394</strain>
    </source>
</reference>
<organism evidence="2 3">
    <name type="scientific">Rubrivirga litoralis</name>
    <dbReference type="NCBI Taxonomy" id="3075598"/>
    <lineage>
        <taxon>Bacteria</taxon>
        <taxon>Pseudomonadati</taxon>
        <taxon>Rhodothermota</taxon>
        <taxon>Rhodothermia</taxon>
        <taxon>Rhodothermales</taxon>
        <taxon>Rubricoccaceae</taxon>
        <taxon>Rubrivirga</taxon>
    </lineage>
</organism>
<accession>A0ABU3BSI1</accession>
<keyword evidence="1" id="KW-0472">Membrane</keyword>
<keyword evidence="1" id="KW-0812">Transmembrane</keyword>
<dbReference type="RefSeq" id="WP_311663974.1">
    <property type="nucleotide sequence ID" value="NZ_JAVRHT010000024.1"/>
</dbReference>
<protein>
    <submittedName>
        <fullName evidence="2">Uncharacterized protein</fullName>
    </submittedName>
</protein>
<dbReference type="Proteomes" id="UP001267426">
    <property type="component" value="Unassembled WGS sequence"/>
</dbReference>
<feature type="transmembrane region" description="Helical" evidence="1">
    <location>
        <begin position="14"/>
        <end position="32"/>
    </location>
</feature>